<dbReference type="CDD" id="cd11009">
    <property type="entry name" value="Zn_dep_PLPC"/>
    <property type="match status" value="1"/>
</dbReference>
<feature type="domain" description="Zn-dependent PLC" evidence="8">
    <location>
        <begin position="19"/>
        <end position="232"/>
    </location>
</feature>
<keyword evidence="5" id="KW-0378">Hydrolase</keyword>
<dbReference type="InterPro" id="IPR008947">
    <property type="entry name" value="PLipase_C/P1_nuclease_dom_sf"/>
</dbReference>
<dbReference type="OrthoDB" id="1677163at2"/>
<dbReference type="PROSITE" id="PS51346">
    <property type="entry name" value="PROKAR_ZN_DEPEND_PLPC_2"/>
    <property type="match status" value="1"/>
</dbReference>
<organism evidence="9 10">
    <name type="scientific">Pelosinus propionicus DSM 13327</name>
    <dbReference type="NCBI Taxonomy" id="1123291"/>
    <lineage>
        <taxon>Bacteria</taxon>
        <taxon>Bacillati</taxon>
        <taxon>Bacillota</taxon>
        <taxon>Negativicutes</taxon>
        <taxon>Selenomonadales</taxon>
        <taxon>Sporomusaceae</taxon>
        <taxon>Pelosinus</taxon>
    </lineage>
</organism>
<keyword evidence="10" id="KW-1185">Reference proteome</keyword>
<dbReference type="Gene3D" id="1.10.575.10">
    <property type="entry name" value="P1 Nuclease"/>
    <property type="match status" value="1"/>
</dbReference>
<dbReference type="STRING" id="1123291.SAMN04490355_10503"/>
<dbReference type="EMBL" id="FOTS01000050">
    <property type="protein sequence ID" value="SFM17175.1"/>
    <property type="molecule type" value="Genomic_DNA"/>
</dbReference>
<dbReference type="GO" id="GO:0008270">
    <property type="term" value="F:zinc ion binding"/>
    <property type="evidence" value="ECO:0007669"/>
    <property type="project" value="InterPro"/>
</dbReference>
<dbReference type="GO" id="GO:0034480">
    <property type="term" value="F:phosphatidylcholine phospholipase C activity"/>
    <property type="evidence" value="ECO:0007669"/>
    <property type="project" value="UniProtKB-EC"/>
</dbReference>
<dbReference type="Proteomes" id="UP000199520">
    <property type="component" value="Unassembled WGS sequence"/>
</dbReference>
<evidence type="ECO:0000256" key="6">
    <source>
        <dbReference type="ARBA" id="ARBA00022833"/>
    </source>
</evidence>
<dbReference type="SUPFAM" id="SSF48537">
    <property type="entry name" value="Phospholipase C/P1 nuclease"/>
    <property type="match status" value="1"/>
</dbReference>
<evidence type="ECO:0000259" key="8">
    <source>
        <dbReference type="PROSITE" id="PS51346"/>
    </source>
</evidence>
<dbReference type="InterPro" id="IPR029002">
    <property type="entry name" value="PLPC/GPLD1"/>
</dbReference>
<evidence type="ECO:0000256" key="7">
    <source>
        <dbReference type="ARBA" id="ARBA00031285"/>
    </source>
</evidence>
<evidence type="ECO:0000256" key="5">
    <source>
        <dbReference type="ARBA" id="ARBA00022801"/>
    </source>
</evidence>
<evidence type="ECO:0000256" key="3">
    <source>
        <dbReference type="ARBA" id="ARBA00022723"/>
    </source>
</evidence>
<keyword evidence="6" id="KW-0862">Zinc</keyword>
<evidence type="ECO:0000313" key="10">
    <source>
        <dbReference type="Proteomes" id="UP000199520"/>
    </source>
</evidence>
<name>A0A1I4NP92_9FIRM</name>
<dbReference type="RefSeq" id="WP_090942129.1">
    <property type="nucleotide sequence ID" value="NZ_FOTS01000050.1"/>
</dbReference>
<keyword evidence="4" id="KW-0732">Signal</keyword>
<keyword evidence="3" id="KW-0479">Metal-binding</keyword>
<protein>
    <recommendedName>
        <fullName evidence="2">Phospholipase C</fullName>
        <ecNumber evidence="1">3.1.4.3</ecNumber>
    </recommendedName>
    <alternativeName>
        <fullName evidence="7">Phosphatidylcholine cholinephosphohydrolase</fullName>
    </alternativeName>
</protein>
<reference evidence="10" key="1">
    <citation type="submission" date="2016-10" db="EMBL/GenBank/DDBJ databases">
        <authorList>
            <person name="Varghese N."/>
            <person name="Submissions S."/>
        </authorList>
    </citation>
    <scope>NUCLEOTIDE SEQUENCE [LARGE SCALE GENOMIC DNA]</scope>
    <source>
        <strain evidence="10">DSM 13327</strain>
    </source>
</reference>
<evidence type="ECO:0000256" key="2">
    <source>
        <dbReference type="ARBA" id="ARBA00018391"/>
    </source>
</evidence>
<evidence type="ECO:0000256" key="4">
    <source>
        <dbReference type="ARBA" id="ARBA00022729"/>
    </source>
</evidence>
<accession>A0A1I4NP92</accession>
<dbReference type="EC" id="3.1.4.3" evidence="1"/>
<gene>
    <name evidence="9" type="ORF">SAMN04490355_10503</name>
</gene>
<dbReference type="AlphaFoldDB" id="A0A1I4NP92"/>
<dbReference type="SMART" id="SM00770">
    <property type="entry name" value="Zn_dep_PLPC"/>
    <property type="match status" value="1"/>
</dbReference>
<evidence type="ECO:0000313" key="9">
    <source>
        <dbReference type="EMBL" id="SFM17175.1"/>
    </source>
</evidence>
<sequence>MLKAVVETSLRTISFFENPACQQIDSSYCITHQYCNDQALGILQKNGFIKEAMLLAAYYQSLQNGVIWADLNWKNIHHFLHPTTRRGFWHFSNAACDYQQFFSIAIKYLRQGCIESSIFYLGAAAHLVQDMCVPHHANCQLFDGHKKYEVWVEKNLTNFSFTQSIEIDGSNPSDSLVKNAATALDFYPYVNAEAGVEQYKQATAILLPLTNQSTANFFCYFFARVKKILGSSSLDSLFENAFISL</sequence>
<dbReference type="Pfam" id="PF00882">
    <property type="entry name" value="Zn_dep_PLPC"/>
    <property type="match status" value="1"/>
</dbReference>
<proteinExistence type="predicted"/>
<dbReference type="InterPro" id="IPR001531">
    <property type="entry name" value="Zn_PLipaseC"/>
</dbReference>
<evidence type="ECO:0000256" key="1">
    <source>
        <dbReference type="ARBA" id="ARBA00012018"/>
    </source>
</evidence>